<dbReference type="EMBL" id="JAAVJI010000003">
    <property type="protein sequence ID" value="NJP00653.1"/>
    <property type="molecule type" value="Genomic_DNA"/>
</dbReference>
<evidence type="ECO:0000259" key="14">
    <source>
        <dbReference type="Pfam" id="PF21305"/>
    </source>
</evidence>
<comment type="similarity">
    <text evidence="2">Belongs to the bacterial secretin family. GSP D subfamily.</text>
</comment>
<evidence type="ECO:0000256" key="9">
    <source>
        <dbReference type="ARBA" id="ARBA00023237"/>
    </source>
</evidence>
<dbReference type="InterPro" id="IPR038591">
    <property type="entry name" value="NolW-like_sf"/>
</dbReference>
<accession>A0ABX0YF52</accession>
<gene>
    <name evidence="15" type="primary">gspD</name>
    <name evidence="15" type="ORF">HBH25_07240</name>
</gene>
<comment type="subcellular location">
    <subcellularLocation>
        <location evidence="1 10">Cell outer membrane</location>
    </subcellularLocation>
</comment>
<dbReference type="InterPro" id="IPR049371">
    <property type="entry name" value="GspD-like_N0"/>
</dbReference>
<reference evidence="15 16" key="1">
    <citation type="submission" date="2020-03" db="EMBL/GenBank/DDBJ databases">
        <authorList>
            <person name="Wang L."/>
            <person name="He N."/>
            <person name="Li Y."/>
            <person name="Fang Y."/>
            <person name="Zhang F."/>
        </authorList>
    </citation>
    <scope>NUCLEOTIDE SEQUENCE [LARGE SCALE GENOMIC DNA]</scope>
    <source>
        <strain evidence="16">hsmgli-8</strain>
    </source>
</reference>
<dbReference type="InterPro" id="IPR050810">
    <property type="entry name" value="Bact_Secretion_Sys_Channel"/>
</dbReference>
<keyword evidence="16" id="KW-1185">Reference proteome</keyword>
<dbReference type="PANTHER" id="PTHR30332:SF24">
    <property type="entry name" value="SECRETIN GSPD-RELATED"/>
    <property type="match status" value="1"/>
</dbReference>
<dbReference type="InterPro" id="IPR013356">
    <property type="entry name" value="T2SS_GspD"/>
</dbReference>
<dbReference type="Gene3D" id="3.30.1370.120">
    <property type="match status" value="3"/>
</dbReference>
<evidence type="ECO:0000256" key="1">
    <source>
        <dbReference type="ARBA" id="ARBA00004442"/>
    </source>
</evidence>
<evidence type="ECO:0000256" key="6">
    <source>
        <dbReference type="ARBA" id="ARBA00022729"/>
    </source>
</evidence>
<evidence type="ECO:0000256" key="2">
    <source>
        <dbReference type="ARBA" id="ARBA00006980"/>
    </source>
</evidence>
<comment type="caution">
    <text evidence="15">The sequence shown here is derived from an EMBL/GenBank/DDBJ whole genome shotgun (WGS) entry which is preliminary data.</text>
</comment>
<feature type="domain" description="Type II/III secretion system secretin-like" evidence="12">
    <location>
        <begin position="399"/>
        <end position="565"/>
    </location>
</feature>
<evidence type="ECO:0000256" key="8">
    <source>
        <dbReference type="ARBA" id="ARBA00023136"/>
    </source>
</evidence>
<feature type="chain" id="PRO_5046600161" evidence="11">
    <location>
        <begin position="23"/>
        <end position="613"/>
    </location>
</feature>
<evidence type="ECO:0000313" key="15">
    <source>
        <dbReference type="EMBL" id="NJP00653.1"/>
    </source>
</evidence>
<keyword evidence="4" id="KW-1134">Transmembrane beta strand</keyword>
<protein>
    <submittedName>
        <fullName evidence="15">Type II secretion system secretin GspD</fullName>
    </submittedName>
</protein>
<keyword evidence="9" id="KW-0998">Cell outer membrane</keyword>
<evidence type="ECO:0000256" key="10">
    <source>
        <dbReference type="RuleBase" id="RU004004"/>
    </source>
</evidence>
<name>A0ABX0YF52_9PSED</name>
<feature type="domain" description="GspD-like N0" evidence="14">
    <location>
        <begin position="30"/>
        <end position="94"/>
    </location>
</feature>
<sequence>MTPAIRGAMLLLSMLIGSIAQAAPQTWMLAMEDADVTHVAVEVANILGLTAIVDPKAKARLTLRADQPMDREQVRALFYAVLENSGLAAVEDQGRLLIVPAAEAKARANSATALGVVTRVLALNSANASDLAALLKPLVSAHGYVGPSASANALVITDTAANAQRVLNLAARLDSGEQVGHEVMPLQHADAEELAGILKQASQRKGDDTTRVIADAAGRRLVLLGPPAVRQRLQTLALSLDVPRAANSNAAVMHLRHSDARQLADVLDPLGQQAGEPQAGLPTERAGKAQVASVRADESQNALVMIGPAAAIRTLQALVEQLDQPRAQVMIEAAIVEISGDTSEALGVQWGLQRGDLGGSTSFPGAGISPVGVLADELPLPDGGLLRLGNDRFRLLVSALASNVNSNLLSTPSLMTLDNQEAEILVGQNVPFLTGSYTTGNSGADNPFTTVERKDIGIKLRIRPHINDGDAMRLEIEQENSEVAPTTDAAVKDLITNKRSVKSTILARDGQIIVLGGLIKDSVRQTESGVPGLKRLPWIGRLFSWRRDTQVKTNLMVFLRPTVMRDAAAQTALADRQWRRAQAVETEVIERADDRRLPLDPQTLFDGKRLEDQ</sequence>
<keyword evidence="3 10" id="KW-0813">Transport</keyword>
<feature type="domain" description="NolW-like" evidence="13">
    <location>
        <begin position="182"/>
        <end position="245"/>
    </location>
</feature>
<dbReference type="Pfam" id="PF21305">
    <property type="entry name" value="type_II_gspD_N0"/>
    <property type="match status" value="1"/>
</dbReference>
<keyword evidence="6 11" id="KW-0732">Signal</keyword>
<dbReference type="PANTHER" id="PTHR30332">
    <property type="entry name" value="PROBABLE GENERAL SECRETION PATHWAY PROTEIN D"/>
    <property type="match status" value="1"/>
</dbReference>
<dbReference type="InterPro" id="IPR004846">
    <property type="entry name" value="T2SS/T3SS_dom"/>
</dbReference>
<evidence type="ECO:0000256" key="5">
    <source>
        <dbReference type="ARBA" id="ARBA00022692"/>
    </source>
</evidence>
<evidence type="ECO:0000313" key="16">
    <source>
        <dbReference type="Proteomes" id="UP000746535"/>
    </source>
</evidence>
<evidence type="ECO:0000256" key="4">
    <source>
        <dbReference type="ARBA" id="ARBA00022452"/>
    </source>
</evidence>
<evidence type="ECO:0000256" key="11">
    <source>
        <dbReference type="SAM" id="SignalP"/>
    </source>
</evidence>
<keyword evidence="8" id="KW-0472">Membrane</keyword>
<dbReference type="InterPro" id="IPR005644">
    <property type="entry name" value="NolW-like"/>
</dbReference>
<dbReference type="InterPro" id="IPR001775">
    <property type="entry name" value="GspD/PilQ"/>
</dbReference>
<keyword evidence="5" id="KW-0812">Transmembrane</keyword>
<evidence type="ECO:0000256" key="7">
    <source>
        <dbReference type="ARBA" id="ARBA00022927"/>
    </source>
</evidence>
<keyword evidence="7" id="KW-0653">Protein transport</keyword>
<feature type="signal peptide" evidence="11">
    <location>
        <begin position="1"/>
        <end position="22"/>
    </location>
</feature>
<dbReference type="PRINTS" id="PR01032">
    <property type="entry name" value="PHAGEIV"/>
</dbReference>
<dbReference type="Pfam" id="PF00263">
    <property type="entry name" value="Secretin"/>
    <property type="match status" value="1"/>
</dbReference>
<dbReference type="Proteomes" id="UP000746535">
    <property type="component" value="Unassembled WGS sequence"/>
</dbReference>
<evidence type="ECO:0000259" key="12">
    <source>
        <dbReference type="Pfam" id="PF00263"/>
    </source>
</evidence>
<proteinExistence type="inferred from homology"/>
<dbReference type="Pfam" id="PF03958">
    <property type="entry name" value="Secretin_N"/>
    <property type="match status" value="3"/>
</dbReference>
<organism evidence="15 16">
    <name type="scientific">Pseudomonas quercus</name>
    <dbReference type="NCBI Taxonomy" id="2722792"/>
    <lineage>
        <taxon>Bacteria</taxon>
        <taxon>Pseudomonadati</taxon>
        <taxon>Pseudomonadota</taxon>
        <taxon>Gammaproteobacteria</taxon>
        <taxon>Pseudomonadales</taxon>
        <taxon>Pseudomonadaceae</taxon>
        <taxon>Pseudomonas</taxon>
    </lineage>
</organism>
<dbReference type="PRINTS" id="PR00811">
    <property type="entry name" value="BCTERIALGSPD"/>
</dbReference>
<feature type="domain" description="NolW-like" evidence="13">
    <location>
        <begin position="252"/>
        <end position="328"/>
    </location>
</feature>
<dbReference type="RefSeq" id="WP_168082981.1">
    <property type="nucleotide sequence ID" value="NZ_JAAVJI010000003.1"/>
</dbReference>
<feature type="domain" description="NolW-like" evidence="13">
    <location>
        <begin position="118"/>
        <end position="176"/>
    </location>
</feature>
<dbReference type="NCBIfam" id="TIGR02517">
    <property type="entry name" value="type_II_gspD"/>
    <property type="match status" value="1"/>
</dbReference>
<evidence type="ECO:0000256" key="3">
    <source>
        <dbReference type="ARBA" id="ARBA00022448"/>
    </source>
</evidence>
<evidence type="ECO:0000259" key="13">
    <source>
        <dbReference type="Pfam" id="PF03958"/>
    </source>
</evidence>